<feature type="region of interest" description="Disordered" evidence="2">
    <location>
        <begin position="50"/>
        <end position="85"/>
    </location>
</feature>
<evidence type="ECO:0000256" key="1">
    <source>
        <dbReference type="ARBA" id="ARBA00006180"/>
    </source>
</evidence>
<proteinExistence type="inferred from homology"/>
<protein>
    <submittedName>
        <fullName evidence="3">Uncharacterized protein</fullName>
    </submittedName>
</protein>
<dbReference type="EMBL" id="JAACJO010000005">
    <property type="protein sequence ID" value="KAF5357885.1"/>
    <property type="molecule type" value="Genomic_DNA"/>
</dbReference>
<dbReference type="Pfam" id="PF04499">
    <property type="entry name" value="SAPS"/>
    <property type="match status" value="1"/>
</dbReference>
<evidence type="ECO:0000256" key="2">
    <source>
        <dbReference type="SAM" id="MobiDB-lite"/>
    </source>
</evidence>
<comment type="caution">
    <text evidence="3">The sequence shown here is derived from an EMBL/GenBank/DDBJ whole genome shotgun (WGS) entry which is preliminary data.</text>
</comment>
<accession>A0A8H5G3W6</accession>
<dbReference type="AlphaFoldDB" id="A0A8H5G3W6"/>
<dbReference type="InterPro" id="IPR007587">
    <property type="entry name" value="SAPS"/>
</dbReference>
<comment type="similarity">
    <text evidence="1">Belongs to the SAPS family.</text>
</comment>
<dbReference type="Proteomes" id="UP000559027">
    <property type="component" value="Unassembled WGS sequence"/>
</dbReference>
<keyword evidence="4" id="KW-1185">Reference proteome</keyword>
<dbReference type="GO" id="GO:0019903">
    <property type="term" value="F:protein phosphatase binding"/>
    <property type="evidence" value="ECO:0007669"/>
    <property type="project" value="InterPro"/>
</dbReference>
<reference evidence="3 4" key="1">
    <citation type="journal article" date="2020" name="ISME J.">
        <title>Uncovering the hidden diversity of litter-decomposition mechanisms in mushroom-forming fungi.</title>
        <authorList>
            <person name="Floudas D."/>
            <person name="Bentzer J."/>
            <person name="Ahren D."/>
            <person name="Johansson T."/>
            <person name="Persson P."/>
            <person name="Tunlid A."/>
        </authorList>
    </citation>
    <scope>NUCLEOTIDE SEQUENCE [LARGE SCALE GENOMIC DNA]</scope>
    <source>
        <strain evidence="3 4">CBS 146.42</strain>
    </source>
</reference>
<feature type="compositionally biased region" description="Gly residues" evidence="2">
    <location>
        <begin position="73"/>
        <end position="85"/>
    </location>
</feature>
<organism evidence="3 4">
    <name type="scientific">Leucocoprinus leucothites</name>
    <dbReference type="NCBI Taxonomy" id="201217"/>
    <lineage>
        <taxon>Eukaryota</taxon>
        <taxon>Fungi</taxon>
        <taxon>Dikarya</taxon>
        <taxon>Basidiomycota</taxon>
        <taxon>Agaricomycotina</taxon>
        <taxon>Agaricomycetes</taxon>
        <taxon>Agaricomycetidae</taxon>
        <taxon>Agaricales</taxon>
        <taxon>Agaricineae</taxon>
        <taxon>Agaricaceae</taxon>
        <taxon>Leucocoprinus</taxon>
    </lineage>
</organism>
<sequence length="170" mass="17542">MGYMGHLTLLAEDVISALDRFPPDLSSQILNSYAPHPEWEEYIKGRYSETKKKDRLSPGGPKPSSSLSSSSSTGGGGGFGFDGEPGFGVEAKASFGGAGTGMGAGSGVGGPGGVGRMAVDETVMFPGLRLDETNADTFPPRLSPSSSSSTGDKPFLGSINVLFLFLLFPL</sequence>
<dbReference type="OrthoDB" id="10259133at2759"/>
<feature type="compositionally biased region" description="Low complexity" evidence="2">
    <location>
        <begin position="57"/>
        <end position="72"/>
    </location>
</feature>
<gene>
    <name evidence="3" type="ORF">D9756_001201</name>
</gene>
<evidence type="ECO:0000313" key="4">
    <source>
        <dbReference type="Proteomes" id="UP000559027"/>
    </source>
</evidence>
<name>A0A8H5G3W6_9AGAR</name>
<evidence type="ECO:0000313" key="3">
    <source>
        <dbReference type="EMBL" id="KAF5357885.1"/>
    </source>
</evidence>
<feature type="region of interest" description="Disordered" evidence="2">
    <location>
        <begin position="131"/>
        <end position="151"/>
    </location>
</feature>